<evidence type="ECO:0000259" key="5">
    <source>
        <dbReference type="Pfam" id="PF04500"/>
    </source>
</evidence>
<evidence type="ECO:0000259" key="6">
    <source>
        <dbReference type="Pfam" id="PF10551"/>
    </source>
</evidence>
<dbReference type="Pfam" id="PF10551">
    <property type="entry name" value="MULE"/>
    <property type="match status" value="1"/>
</dbReference>
<organism evidence="7 8">
    <name type="scientific">Rotaria magnacalcarata</name>
    <dbReference type="NCBI Taxonomy" id="392030"/>
    <lineage>
        <taxon>Eukaryota</taxon>
        <taxon>Metazoa</taxon>
        <taxon>Spiralia</taxon>
        <taxon>Gnathifera</taxon>
        <taxon>Rotifera</taxon>
        <taxon>Eurotatoria</taxon>
        <taxon>Bdelloidea</taxon>
        <taxon>Philodinida</taxon>
        <taxon>Philodinidae</taxon>
        <taxon>Rotaria</taxon>
    </lineage>
</organism>
<dbReference type="GO" id="GO:0008270">
    <property type="term" value="F:zinc ion binding"/>
    <property type="evidence" value="ECO:0007669"/>
    <property type="project" value="UniProtKB-KW"/>
</dbReference>
<dbReference type="PANTHER" id="PTHR47160:SF10">
    <property type="entry name" value="MULE TRANSPOSASE DOMAIN-CONTAINING PROTEIN"/>
    <property type="match status" value="1"/>
</dbReference>
<dbReference type="EMBL" id="CAJNRG010004160">
    <property type="protein sequence ID" value="CAF2063723.1"/>
    <property type="molecule type" value="Genomic_DNA"/>
</dbReference>
<name>A0A816QPU0_9BILA</name>
<dbReference type="Gene3D" id="2.20.25.240">
    <property type="match status" value="1"/>
</dbReference>
<dbReference type="Pfam" id="PF04500">
    <property type="entry name" value="FLYWCH"/>
    <property type="match status" value="1"/>
</dbReference>
<dbReference type="Proteomes" id="UP000663887">
    <property type="component" value="Unassembled WGS sequence"/>
</dbReference>
<proteinExistence type="predicted"/>
<sequence>MYLFFLTKSLESTKNVGSINFSKTQKGRDLLMMNGYSYTLNKEAKVQYYWRCDTRLCSATLITNRNISTDGHSISTEGEIHHLHAPSIAKQEIRVFRAQVKRRVREELTPVALLVEQEMRKINLFSEAQQLLTHPQHMKAAFSRERHKCIPNIPQSLDFTIPHMYTLTRGFERFLLNDKTTVSGGRLLIFSSNTQLDELFKSSYVFCDGTFSTVPLIFNQLYTFHEYRKNKVFSCAFALLGDKKTSTYVQMIEDLKTAAISMETKFEPLVLMSDFETSLIKAENVRHAFYLYEIRLPTTEHKGCFFHFNHSLHRRLVSEGLAIAYRDEEKVRKWSKYTVAVALLPPNETENALQLIKLGAPKRMKKFVQYVQDFWFNKIGVNMWNVNDLKFRTNNACESWHARFARRVITKHPHIWRLIDALCNEKFNFLFRKNRLKGGAHDFKLSQGLANICAQSSHNQGKEYPCANIDMQDRLISLVNAGIPDGKSELELKNNGFKSERVYKLIQKEQQQLLNVVINEKGPKRGIKNQKVYSVYIKSIFLGRELRVLSTKKEIDHILYKALQPLKVGGKILGILRRIIYLHVFSANEEVKDPDEEDQETREELYQDLDAEINDDQTSTVDILEPNNSDDSQQQYVSSTTNISSVTTAVIMKHRRVKRVYMLSTSPYGLRKQNGV</sequence>
<comment type="caution">
    <text evidence="7">The sequence shown here is derived from an EMBL/GenBank/DDBJ whole genome shotgun (WGS) entry which is preliminary data.</text>
</comment>
<evidence type="ECO:0000313" key="8">
    <source>
        <dbReference type="Proteomes" id="UP000663887"/>
    </source>
</evidence>
<feature type="domain" description="MULE transposase" evidence="6">
    <location>
        <begin position="205"/>
        <end position="310"/>
    </location>
</feature>
<protein>
    <recommendedName>
        <fullName evidence="9">MULE transposase domain-containing protein</fullName>
    </recommendedName>
</protein>
<dbReference type="InterPro" id="IPR018289">
    <property type="entry name" value="MULE_transposase_dom"/>
</dbReference>
<keyword evidence="1" id="KW-0479">Metal-binding</keyword>
<keyword evidence="3" id="KW-0862">Zinc</keyword>
<evidence type="ECO:0000256" key="4">
    <source>
        <dbReference type="SAM" id="MobiDB-lite"/>
    </source>
</evidence>
<evidence type="ECO:0000313" key="7">
    <source>
        <dbReference type="EMBL" id="CAF2063723.1"/>
    </source>
</evidence>
<dbReference type="AlphaFoldDB" id="A0A816QPU0"/>
<feature type="compositionally biased region" description="Polar residues" evidence="4">
    <location>
        <begin position="617"/>
        <end position="636"/>
    </location>
</feature>
<reference evidence="7" key="1">
    <citation type="submission" date="2021-02" db="EMBL/GenBank/DDBJ databases">
        <authorList>
            <person name="Nowell W R."/>
        </authorList>
    </citation>
    <scope>NUCLEOTIDE SEQUENCE</scope>
</reference>
<evidence type="ECO:0000256" key="2">
    <source>
        <dbReference type="ARBA" id="ARBA00022771"/>
    </source>
</evidence>
<gene>
    <name evidence="7" type="ORF">XDN619_LOCUS11059</name>
</gene>
<dbReference type="PANTHER" id="PTHR47160">
    <property type="entry name" value="PUTATIVE-RELATED"/>
    <property type="match status" value="1"/>
</dbReference>
<accession>A0A816QPU0</accession>
<feature type="domain" description="FLYWCH-type" evidence="5">
    <location>
        <begin position="21"/>
        <end position="79"/>
    </location>
</feature>
<feature type="region of interest" description="Disordered" evidence="4">
    <location>
        <begin position="617"/>
        <end position="639"/>
    </location>
</feature>
<dbReference type="InterPro" id="IPR007588">
    <property type="entry name" value="Znf_FLYWCH"/>
</dbReference>
<evidence type="ECO:0008006" key="9">
    <source>
        <dbReference type="Google" id="ProtNLM"/>
    </source>
</evidence>
<evidence type="ECO:0000256" key="1">
    <source>
        <dbReference type="ARBA" id="ARBA00022723"/>
    </source>
</evidence>
<keyword evidence="2" id="KW-0863">Zinc-finger</keyword>
<evidence type="ECO:0000256" key="3">
    <source>
        <dbReference type="ARBA" id="ARBA00022833"/>
    </source>
</evidence>